<dbReference type="PRINTS" id="PR00449">
    <property type="entry name" value="RASTRNSFRMNG"/>
</dbReference>
<dbReference type="SUPFAM" id="SSF52540">
    <property type="entry name" value="P-loop containing nucleoside triphosphate hydrolases"/>
    <property type="match status" value="1"/>
</dbReference>
<dbReference type="InterPro" id="IPR050227">
    <property type="entry name" value="Rab"/>
</dbReference>
<proteinExistence type="predicted"/>
<dbReference type="PROSITE" id="PS51419">
    <property type="entry name" value="RAB"/>
    <property type="match status" value="1"/>
</dbReference>
<evidence type="ECO:0000256" key="1">
    <source>
        <dbReference type="ARBA" id="ARBA00022741"/>
    </source>
</evidence>
<dbReference type="EMBL" id="LAZR01063320">
    <property type="protein sequence ID" value="KKK59728.1"/>
    <property type="molecule type" value="Genomic_DNA"/>
</dbReference>
<dbReference type="PANTHER" id="PTHR47977">
    <property type="entry name" value="RAS-RELATED PROTEIN RAB"/>
    <property type="match status" value="1"/>
</dbReference>
<dbReference type="InterPro" id="IPR001806">
    <property type="entry name" value="Small_GTPase"/>
</dbReference>
<organism evidence="4">
    <name type="scientific">marine sediment metagenome</name>
    <dbReference type="NCBI Taxonomy" id="412755"/>
    <lineage>
        <taxon>unclassified sequences</taxon>
        <taxon>metagenomes</taxon>
        <taxon>ecological metagenomes</taxon>
    </lineage>
</organism>
<dbReference type="InterPro" id="IPR027417">
    <property type="entry name" value="P-loop_NTPase"/>
</dbReference>
<evidence type="ECO:0000256" key="2">
    <source>
        <dbReference type="ARBA" id="ARBA00023134"/>
    </source>
</evidence>
<dbReference type="SMART" id="SM00173">
    <property type="entry name" value="RAS"/>
    <property type="match status" value="1"/>
</dbReference>
<dbReference type="GO" id="GO:0005525">
    <property type="term" value="F:GTP binding"/>
    <property type="evidence" value="ECO:0007669"/>
    <property type="project" value="UniProtKB-KW"/>
</dbReference>
<keyword evidence="3" id="KW-0175">Coiled coil</keyword>
<name>A0A0F8WSM1_9ZZZZ</name>
<dbReference type="Pfam" id="PF00071">
    <property type="entry name" value="Ras"/>
    <property type="match status" value="1"/>
</dbReference>
<keyword evidence="2" id="KW-0342">GTP-binding</keyword>
<protein>
    <recommendedName>
        <fullName evidence="5">GTP-binding protein</fullName>
    </recommendedName>
</protein>
<keyword evidence="1" id="KW-0547">Nucleotide-binding</keyword>
<evidence type="ECO:0000313" key="4">
    <source>
        <dbReference type="EMBL" id="KKK59728.1"/>
    </source>
</evidence>
<sequence length="287" mass="33223">MKLRKKKQRNSKDSGKDGEYLIAYTRHLEKRLRNIETEKQLLDAEVLRLKQELQSLRKEDDGNRNVEVRDIQDANSKISNAHEVIKDNEMNAKEMIKTLKWYELHSGEADQATVTSRQFGEQENNESERIFKIIVLGIPEKTTFIRKYISGVFEEDIKMTIGADFSVKKVEVDGTPITLRIWDFASEERFRILLPEFIKGSNGAIIMYDVIGEKILKIVSEYIEVVRKTVGNIPIFLAIPEFSSKVEEGIDLKENYTLHEITPEVGLNGEHAFELLSKKILEHERIE</sequence>
<dbReference type="AlphaFoldDB" id="A0A0F8WSM1"/>
<dbReference type="CDD" id="cd00154">
    <property type="entry name" value="Rab"/>
    <property type="match status" value="1"/>
</dbReference>
<evidence type="ECO:0008006" key="5">
    <source>
        <dbReference type="Google" id="ProtNLM"/>
    </source>
</evidence>
<dbReference type="GO" id="GO:0003924">
    <property type="term" value="F:GTPase activity"/>
    <property type="evidence" value="ECO:0007669"/>
    <property type="project" value="InterPro"/>
</dbReference>
<dbReference type="Gene3D" id="3.40.50.300">
    <property type="entry name" value="P-loop containing nucleotide triphosphate hydrolases"/>
    <property type="match status" value="1"/>
</dbReference>
<reference evidence="4" key="1">
    <citation type="journal article" date="2015" name="Nature">
        <title>Complex archaea that bridge the gap between prokaryotes and eukaryotes.</title>
        <authorList>
            <person name="Spang A."/>
            <person name="Saw J.H."/>
            <person name="Jorgensen S.L."/>
            <person name="Zaremba-Niedzwiedzka K."/>
            <person name="Martijn J."/>
            <person name="Lind A.E."/>
            <person name="van Eijk R."/>
            <person name="Schleper C."/>
            <person name="Guy L."/>
            <person name="Ettema T.J."/>
        </authorList>
    </citation>
    <scope>NUCLEOTIDE SEQUENCE</scope>
</reference>
<feature type="coiled-coil region" evidence="3">
    <location>
        <begin position="25"/>
        <end position="59"/>
    </location>
</feature>
<accession>A0A0F8WSM1</accession>
<comment type="caution">
    <text evidence="4">The sequence shown here is derived from an EMBL/GenBank/DDBJ whole genome shotgun (WGS) entry which is preliminary data.</text>
</comment>
<dbReference type="SMART" id="SM00175">
    <property type="entry name" value="RAB"/>
    <property type="match status" value="1"/>
</dbReference>
<gene>
    <name evidence="4" type="ORF">LCGC14_3031490</name>
</gene>
<evidence type="ECO:0000256" key="3">
    <source>
        <dbReference type="SAM" id="Coils"/>
    </source>
</evidence>